<evidence type="ECO:0000313" key="1">
    <source>
        <dbReference type="EMBL" id="KAJ3544309.1"/>
    </source>
</evidence>
<name>A0ACC1SQL1_9HYPO</name>
<organism evidence="1 2">
    <name type="scientific">Fusarium decemcellulare</name>
    <dbReference type="NCBI Taxonomy" id="57161"/>
    <lineage>
        <taxon>Eukaryota</taxon>
        <taxon>Fungi</taxon>
        <taxon>Dikarya</taxon>
        <taxon>Ascomycota</taxon>
        <taxon>Pezizomycotina</taxon>
        <taxon>Sordariomycetes</taxon>
        <taxon>Hypocreomycetidae</taxon>
        <taxon>Hypocreales</taxon>
        <taxon>Nectriaceae</taxon>
        <taxon>Fusarium</taxon>
        <taxon>Fusarium decemcellulare species complex</taxon>
    </lineage>
</organism>
<gene>
    <name evidence="1" type="ORF">NM208_g3123</name>
</gene>
<accession>A0ACC1SQL1</accession>
<proteinExistence type="predicted"/>
<evidence type="ECO:0000313" key="2">
    <source>
        <dbReference type="Proteomes" id="UP001148629"/>
    </source>
</evidence>
<reference evidence="1" key="1">
    <citation type="submission" date="2022-08" db="EMBL/GenBank/DDBJ databases">
        <title>Genome Sequence of Fusarium decemcellulare.</title>
        <authorList>
            <person name="Buettner E."/>
        </authorList>
    </citation>
    <scope>NUCLEOTIDE SEQUENCE</scope>
    <source>
        <strain evidence="1">Babe19</strain>
    </source>
</reference>
<dbReference type="EMBL" id="JANRMS010000201">
    <property type="protein sequence ID" value="KAJ3544309.1"/>
    <property type="molecule type" value="Genomic_DNA"/>
</dbReference>
<sequence length="196" mass="22304">MFLSGLFVAILASWSAFLGYQQHEQTPTNDHAPWIETPAGYPVIQTDPWRIRVCHIHHKLIKRSPYSPPMPLHHVLGLDPTSKPFYPPKLSDDHWDPLYDEVHAAITIATSRGISAKMQQMAVGINDLEEDHMDPDRDWVDIVTSIASLLSDDQIRGHYAHWFVPALTGGRILGDKWKPDKMIREARTRALEKLCA</sequence>
<comment type="caution">
    <text evidence="1">The sequence shown here is derived from an EMBL/GenBank/DDBJ whole genome shotgun (WGS) entry which is preliminary data.</text>
</comment>
<dbReference type="Proteomes" id="UP001148629">
    <property type="component" value="Unassembled WGS sequence"/>
</dbReference>
<keyword evidence="2" id="KW-1185">Reference proteome</keyword>
<protein>
    <submittedName>
        <fullName evidence="1">Uncharacterized protein</fullName>
    </submittedName>
</protein>